<organism evidence="8 9">
    <name type="scientific">Quercus rubra</name>
    <name type="common">Northern red oak</name>
    <name type="synonym">Quercus borealis</name>
    <dbReference type="NCBI Taxonomy" id="3512"/>
    <lineage>
        <taxon>Eukaryota</taxon>
        <taxon>Viridiplantae</taxon>
        <taxon>Streptophyta</taxon>
        <taxon>Embryophyta</taxon>
        <taxon>Tracheophyta</taxon>
        <taxon>Spermatophyta</taxon>
        <taxon>Magnoliopsida</taxon>
        <taxon>eudicotyledons</taxon>
        <taxon>Gunneridae</taxon>
        <taxon>Pentapetalae</taxon>
        <taxon>rosids</taxon>
        <taxon>fabids</taxon>
        <taxon>Fagales</taxon>
        <taxon>Fagaceae</taxon>
        <taxon>Quercus</taxon>
    </lineage>
</organism>
<keyword evidence="5 7" id="KW-0732">Signal</keyword>
<dbReference type="GO" id="GO:0040008">
    <property type="term" value="P:regulation of growth"/>
    <property type="evidence" value="ECO:0007669"/>
    <property type="project" value="UniProtKB-ARBA"/>
</dbReference>
<comment type="similarity">
    <text evidence="2">Belongs to the plant rapid alkalinization factor (RALF) family.</text>
</comment>
<evidence type="ECO:0000313" key="8">
    <source>
        <dbReference type="EMBL" id="KAK4602897.1"/>
    </source>
</evidence>
<proteinExistence type="inferred from homology"/>
<evidence type="ECO:0000256" key="1">
    <source>
        <dbReference type="ARBA" id="ARBA00004613"/>
    </source>
</evidence>
<comment type="caution">
    <text evidence="8">The sequence shown here is derived from an EMBL/GenBank/DDBJ whole genome shotgun (WGS) entry which is preliminary data.</text>
</comment>
<dbReference type="GO" id="GO:0005576">
    <property type="term" value="C:extracellular region"/>
    <property type="evidence" value="ECO:0007669"/>
    <property type="project" value="UniProtKB-SubCell"/>
</dbReference>
<accession>A0AAN7G1T6</accession>
<evidence type="ECO:0000256" key="4">
    <source>
        <dbReference type="ARBA" id="ARBA00022702"/>
    </source>
</evidence>
<protein>
    <submittedName>
        <fullName evidence="8">Uncharacterized protein</fullName>
    </submittedName>
</protein>
<evidence type="ECO:0000256" key="5">
    <source>
        <dbReference type="ARBA" id="ARBA00022729"/>
    </source>
</evidence>
<name>A0AAN7G1T6_QUERU</name>
<keyword evidence="6" id="KW-1015">Disulfide bond</keyword>
<comment type="subcellular location">
    <subcellularLocation>
        <location evidence="1">Secreted</location>
    </subcellularLocation>
</comment>
<dbReference type="GO" id="GO:0005179">
    <property type="term" value="F:hormone activity"/>
    <property type="evidence" value="ECO:0007669"/>
    <property type="project" value="UniProtKB-KW"/>
</dbReference>
<evidence type="ECO:0000256" key="3">
    <source>
        <dbReference type="ARBA" id="ARBA00022525"/>
    </source>
</evidence>
<evidence type="ECO:0000256" key="7">
    <source>
        <dbReference type="SAM" id="SignalP"/>
    </source>
</evidence>
<dbReference type="InterPro" id="IPR008801">
    <property type="entry name" value="RALF"/>
</dbReference>
<dbReference type="Pfam" id="PF05498">
    <property type="entry name" value="RALF"/>
    <property type="match status" value="1"/>
</dbReference>
<dbReference type="AlphaFoldDB" id="A0AAN7G1T6"/>
<dbReference type="Proteomes" id="UP001324115">
    <property type="component" value="Unassembled WGS sequence"/>
</dbReference>
<reference evidence="8 9" key="1">
    <citation type="journal article" date="2023" name="G3 (Bethesda)">
        <title>A haplotype-resolved chromosome-scale genome for Quercus rubra L. provides insights into the genetics of adaptive traits for red oak species.</title>
        <authorList>
            <person name="Kapoor B."/>
            <person name="Jenkins J."/>
            <person name="Schmutz J."/>
            <person name="Zhebentyayeva T."/>
            <person name="Kuelheim C."/>
            <person name="Coggeshall M."/>
            <person name="Heim C."/>
            <person name="Lasky J.R."/>
            <person name="Leites L."/>
            <person name="Islam-Faridi N."/>
            <person name="Romero-Severson J."/>
            <person name="DeLeo V.L."/>
            <person name="Lucas S.M."/>
            <person name="Lazic D."/>
            <person name="Gailing O."/>
            <person name="Carlson J."/>
            <person name="Staton M."/>
        </authorList>
    </citation>
    <scope>NUCLEOTIDE SEQUENCE [LARGE SCALE GENOMIC DNA]</scope>
    <source>
        <strain evidence="8">Pseudo-F2</strain>
    </source>
</reference>
<gene>
    <name evidence="8" type="ORF">RGQ29_011757</name>
</gene>
<keyword evidence="4" id="KW-0372">Hormone</keyword>
<keyword evidence="3" id="KW-0964">Secreted</keyword>
<dbReference type="EMBL" id="JAXUIC010000002">
    <property type="protein sequence ID" value="KAK4602897.1"/>
    <property type="molecule type" value="Genomic_DNA"/>
</dbReference>
<feature type="signal peptide" evidence="7">
    <location>
        <begin position="1"/>
        <end position="29"/>
    </location>
</feature>
<feature type="chain" id="PRO_5042963217" evidence="7">
    <location>
        <begin position="30"/>
        <end position="123"/>
    </location>
</feature>
<sequence length="123" mass="13791">MGANEKRSFSVYAMAILLLLLFNTNHIKATSLSVQFNFINSSSTYHCVNASVHECLAVKGIDPEFLMDTETRRMLAYSTKYRSYNSLEDTKTASCSRGKSYQSCTPGLNCGSSYKRDCKTQKL</sequence>
<evidence type="ECO:0000313" key="9">
    <source>
        <dbReference type="Proteomes" id="UP001324115"/>
    </source>
</evidence>
<evidence type="ECO:0000256" key="2">
    <source>
        <dbReference type="ARBA" id="ARBA00009178"/>
    </source>
</evidence>
<evidence type="ECO:0000256" key="6">
    <source>
        <dbReference type="ARBA" id="ARBA00023157"/>
    </source>
</evidence>
<keyword evidence="9" id="KW-1185">Reference proteome</keyword>